<evidence type="ECO:0000313" key="3">
    <source>
        <dbReference type="EMBL" id="MDT0541809.1"/>
    </source>
</evidence>
<dbReference type="EC" id="2.3.1.-" evidence="3"/>
<dbReference type="InterPro" id="IPR016181">
    <property type="entry name" value="Acyl_CoA_acyltransferase"/>
</dbReference>
<evidence type="ECO:0000259" key="2">
    <source>
        <dbReference type="PROSITE" id="PS51186"/>
    </source>
</evidence>
<dbReference type="GO" id="GO:0016746">
    <property type="term" value="F:acyltransferase activity"/>
    <property type="evidence" value="ECO:0007669"/>
    <property type="project" value="UniProtKB-KW"/>
</dbReference>
<dbReference type="Proteomes" id="UP001180754">
    <property type="component" value="Unassembled WGS sequence"/>
</dbReference>
<name>A0ABU2X7A8_9ACTN</name>
<protein>
    <submittedName>
        <fullName evidence="3">GNAT family N-acetyltransferase</fullName>
        <ecNumber evidence="3">2.3.1.-</ecNumber>
    </submittedName>
</protein>
<organism evidence="3 4">
    <name type="scientific">Streptomyces lonegramiae</name>
    <dbReference type="NCBI Taxonomy" id="3075524"/>
    <lineage>
        <taxon>Bacteria</taxon>
        <taxon>Bacillati</taxon>
        <taxon>Actinomycetota</taxon>
        <taxon>Actinomycetes</taxon>
        <taxon>Kitasatosporales</taxon>
        <taxon>Streptomycetaceae</taxon>
        <taxon>Streptomyces</taxon>
    </lineage>
</organism>
<dbReference type="EMBL" id="JAVRFD010000001">
    <property type="protein sequence ID" value="MDT0541809.1"/>
    <property type="molecule type" value="Genomic_DNA"/>
</dbReference>
<accession>A0ABU2X7A8</accession>
<dbReference type="SUPFAM" id="SSF55729">
    <property type="entry name" value="Acyl-CoA N-acyltransferases (Nat)"/>
    <property type="match status" value="1"/>
</dbReference>
<reference evidence="3" key="1">
    <citation type="submission" date="2024-05" db="EMBL/GenBank/DDBJ databases">
        <title>30 novel species of actinomycetes from the DSMZ collection.</title>
        <authorList>
            <person name="Nouioui I."/>
        </authorList>
    </citation>
    <scope>NUCLEOTIDE SEQUENCE</scope>
    <source>
        <strain evidence="3">DSM 41529</strain>
    </source>
</reference>
<sequence>MNDEVRIRRICERDWDGIAALESRAYTGLGLSEGRVALQSRARVSPGTCRALEVGPRLVGYVLALPYPMYRYPDLARPEQVAFPSSNLHLHDLVIAESFRRRGLGRRLLRHLTTSARARGYERISLVAVGGSATYWSARGFTAHQEVVRPDGYGPDVVYMSRAVPSRGAGTPEPEPAGVSPRGSSSREELG</sequence>
<keyword evidence="3" id="KW-0808">Transferase</keyword>
<keyword evidence="4" id="KW-1185">Reference proteome</keyword>
<dbReference type="RefSeq" id="WP_311722093.1">
    <property type="nucleotide sequence ID" value="NZ_JAVRFD010000001.1"/>
</dbReference>
<dbReference type="Gene3D" id="3.40.630.30">
    <property type="match status" value="1"/>
</dbReference>
<comment type="caution">
    <text evidence="3">The sequence shown here is derived from an EMBL/GenBank/DDBJ whole genome shotgun (WGS) entry which is preliminary data.</text>
</comment>
<evidence type="ECO:0000256" key="1">
    <source>
        <dbReference type="SAM" id="MobiDB-lite"/>
    </source>
</evidence>
<feature type="domain" description="N-acetyltransferase" evidence="2">
    <location>
        <begin position="5"/>
        <end position="165"/>
    </location>
</feature>
<dbReference type="InterPro" id="IPR000182">
    <property type="entry name" value="GNAT_dom"/>
</dbReference>
<evidence type="ECO:0000313" key="4">
    <source>
        <dbReference type="Proteomes" id="UP001180754"/>
    </source>
</evidence>
<feature type="region of interest" description="Disordered" evidence="1">
    <location>
        <begin position="164"/>
        <end position="191"/>
    </location>
</feature>
<proteinExistence type="predicted"/>
<dbReference type="PROSITE" id="PS51186">
    <property type="entry name" value="GNAT"/>
    <property type="match status" value="1"/>
</dbReference>
<dbReference type="Pfam" id="PF00583">
    <property type="entry name" value="Acetyltransf_1"/>
    <property type="match status" value="1"/>
</dbReference>
<gene>
    <name evidence="3" type="ORF">RND15_03630</name>
</gene>
<keyword evidence="3" id="KW-0012">Acyltransferase</keyword>